<organism evidence="2 3">
    <name type="scientific">Gemmata massiliana</name>
    <dbReference type="NCBI Taxonomy" id="1210884"/>
    <lineage>
        <taxon>Bacteria</taxon>
        <taxon>Pseudomonadati</taxon>
        <taxon>Planctomycetota</taxon>
        <taxon>Planctomycetia</taxon>
        <taxon>Gemmatales</taxon>
        <taxon>Gemmataceae</taxon>
        <taxon>Gemmata</taxon>
    </lineage>
</organism>
<protein>
    <submittedName>
        <fullName evidence="2">Uncharacterized protein</fullName>
    </submittedName>
</protein>
<proteinExistence type="predicted"/>
<keyword evidence="1" id="KW-0732">Signal</keyword>
<reference evidence="2 3" key="1">
    <citation type="submission" date="2019-05" db="EMBL/GenBank/DDBJ databases">
        <authorList>
            <consortium name="Science for Life Laboratories"/>
        </authorList>
    </citation>
    <scope>NUCLEOTIDE SEQUENCE [LARGE SCALE GENOMIC DNA]</scope>
    <source>
        <strain evidence="2">Soil9</strain>
    </source>
</reference>
<keyword evidence="3" id="KW-1185">Reference proteome</keyword>
<feature type="signal peptide" evidence="1">
    <location>
        <begin position="1"/>
        <end position="23"/>
    </location>
</feature>
<evidence type="ECO:0000313" key="3">
    <source>
        <dbReference type="Proteomes" id="UP000464178"/>
    </source>
</evidence>
<dbReference type="RefSeq" id="WP_162672760.1">
    <property type="nucleotide sequence ID" value="NZ_LR593886.1"/>
</dbReference>
<accession>A0A6P2DIQ7</accession>
<evidence type="ECO:0000256" key="1">
    <source>
        <dbReference type="SAM" id="SignalP"/>
    </source>
</evidence>
<sequence>MVIMRGLRLWPTLLTLSAFIALAVQGNAGPAQEKKDAKRFRSSIIDLTDKAPSDWLLKEAKIGEQILSGRDYEFAELPDEIKGGTLLQRPAGAGGDDYHQWLPNKSLTALKDGTVYAIILWKCMDKEMVDEVAFTKLEREDWKEVKGATETTFPNGEDWRWKAYKKNIKKGDIILQLKALKWGKWGVLFVFKG</sequence>
<dbReference type="AlphaFoldDB" id="A0A6P2DIQ7"/>
<evidence type="ECO:0000313" key="2">
    <source>
        <dbReference type="EMBL" id="VTS02508.1"/>
    </source>
</evidence>
<gene>
    <name evidence="2" type="ORF">SOIL9_74930</name>
</gene>
<name>A0A6P2DIQ7_9BACT</name>
<dbReference type="EMBL" id="LR593886">
    <property type="protein sequence ID" value="VTS02508.1"/>
    <property type="molecule type" value="Genomic_DNA"/>
</dbReference>
<dbReference type="KEGG" id="gms:SOIL9_74930"/>
<dbReference type="Proteomes" id="UP000464178">
    <property type="component" value="Chromosome"/>
</dbReference>
<feature type="chain" id="PRO_5027083879" evidence="1">
    <location>
        <begin position="24"/>
        <end position="193"/>
    </location>
</feature>